<organism evidence="1">
    <name type="scientific">marine sediment metagenome</name>
    <dbReference type="NCBI Taxonomy" id="412755"/>
    <lineage>
        <taxon>unclassified sequences</taxon>
        <taxon>metagenomes</taxon>
        <taxon>ecological metagenomes</taxon>
    </lineage>
</organism>
<evidence type="ECO:0000313" key="1">
    <source>
        <dbReference type="EMBL" id="KKN89754.1"/>
    </source>
</evidence>
<gene>
    <name evidence="1" type="ORF">LCGC14_0236000</name>
</gene>
<reference evidence="1" key="1">
    <citation type="journal article" date="2015" name="Nature">
        <title>Complex archaea that bridge the gap between prokaryotes and eukaryotes.</title>
        <authorList>
            <person name="Spang A."/>
            <person name="Saw J.H."/>
            <person name="Jorgensen S.L."/>
            <person name="Zaremba-Niedzwiedzka K."/>
            <person name="Martijn J."/>
            <person name="Lind A.E."/>
            <person name="van Eijk R."/>
            <person name="Schleper C."/>
            <person name="Guy L."/>
            <person name="Ettema T.J."/>
        </authorList>
    </citation>
    <scope>NUCLEOTIDE SEQUENCE</scope>
</reference>
<proteinExistence type="predicted"/>
<comment type="caution">
    <text evidence="1">The sequence shown here is derived from an EMBL/GenBank/DDBJ whole genome shotgun (WGS) entry which is preliminary data.</text>
</comment>
<protein>
    <submittedName>
        <fullName evidence="1">Uncharacterized protein</fullName>
    </submittedName>
</protein>
<dbReference type="AlphaFoldDB" id="A0A0F9UDK3"/>
<name>A0A0F9UDK3_9ZZZZ</name>
<accession>A0A0F9UDK3</accession>
<dbReference type="EMBL" id="LAZR01000116">
    <property type="protein sequence ID" value="KKN89754.1"/>
    <property type="molecule type" value="Genomic_DNA"/>
</dbReference>
<sequence length="84" mass="9337">MADLIDGQYCFYVDETMFVEGKGFRPSIIVKGQQGHFPNVGAGVKPWYWGEDIKTARAITAGRNKRLGLSQADVNKLVAESMRT</sequence>